<dbReference type="NCBIfam" id="TIGR00369">
    <property type="entry name" value="unchar_dom_1"/>
    <property type="match status" value="1"/>
</dbReference>
<dbReference type="EC" id="3.1.2.-" evidence="5"/>
<evidence type="ECO:0000256" key="1">
    <source>
        <dbReference type="ARBA" id="ARBA00008324"/>
    </source>
</evidence>
<keyword evidence="2 5" id="KW-0378">Hydrolase</keyword>
<dbReference type="InterPro" id="IPR029069">
    <property type="entry name" value="HotDog_dom_sf"/>
</dbReference>
<dbReference type="Pfam" id="PF03061">
    <property type="entry name" value="4HBT"/>
    <property type="match status" value="1"/>
</dbReference>
<evidence type="ECO:0000259" key="4">
    <source>
        <dbReference type="Pfam" id="PF03061"/>
    </source>
</evidence>
<dbReference type="InterPro" id="IPR003736">
    <property type="entry name" value="PAAI_dom"/>
</dbReference>
<dbReference type="EMBL" id="CP147846">
    <property type="protein sequence ID" value="WXG70619.1"/>
    <property type="molecule type" value="Genomic_DNA"/>
</dbReference>
<proteinExistence type="inferred from homology"/>
<feature type="domain" description="Thioesterase" evidence="4">
    <location>
        <begin position="70"/>
        <end position="144"/>
    </location>
</feature>
<dbReference type="Proteomes" id="UP001432000">
    <property type="component" value="Chromosome"/>
</dbReference>
<protein>
    <submittedName>
        <fullName evidence="5">PaaI family thioesterase</fullName>
        <ecNumber evidence="5">3.1.2.-</ecNumber>
    </submittedName>
</protein>
<organism evidence="5 6">
    <name type="scientific">Rhodococcus sovatensis</name>
    <dbReference type="NCBI Taxonomy" id="1805840"/>
    <lineage>
        <taxon>Bacteria</taxon>
        <taxon>Bacillati</taxon>
        <taxon>Actinomycetota</taxon>
        <taxon>Actinomycetes</taxon>
        <taxon>Mycobacteriales</taxon>
        <taxon>Nocardiaceae</taxon>
        <taxon>Rhodococcus</taxon>
    </lineage>
</organism>
<comment type="similarity">
    <text evidence="1">Belongs to the thioesterase PaaI family.</text>
</comment>
<feature type="compositionally biased region" description="Polar residues" evidence="3">
    <location>
        <begin position="1"/>
        <end position="22"/>
    </location>
</feature>
<gene>
    <name evidence="5" type="ORF">WDS16_09045</name>
</gene>
<dbReference type="InterPro" id="IPR006683">
    <property type="entry name" value="Thioestr_dom"/>
</dbReference>
<feature type="region of interest" description="Disordered" evidence="3">
    <location>
        <begin position="1"/>
        <end position="23"/>
    </location>
</feature>
<evidence type="ECO:0000256" key="3">
    <source>
        <dbReference type="SAM" id="MobiDB-lite"/>
    </source>
</evidence>
<evidence type="ECO:0000313" key="5">
    <source>
        <dbReference type="EMBL" id="WXG70619.1"/>
    </source>
</evidence>
<dbReference type="GO" id="GO:0016787">
    <property type="term" value="F:hydrolase activity"/>
    <property type="evidence" value="ECO:0007669"/>
    <property type="project" value="UniProtKB-KW"/>
</dbReference>
<dbReference type="Gene3D" id="3.10.129.10">
    <property type="entry name" value="Hotdog Thioesterase"/>
    <property type="match status" value="1"/>
</dbReference>
<name>A0ABZ2PNN1_9NOCA</name>
<keyword evidence="6" id="KW-1185">Reference proteome</keyword>
<evidence type="ECO:0000256" key="2">
    <source>
        <dbReference type="ARBA" id="ARBA00022801"/>
    </source>
</evidence>
<dbReference type="PANTHER" id="PTHR43240">
    <property type="entry name" value="1,4-DIHYDROXY-2-NAPHTHOYL-COA THIOESTERASE 1"/>
    <property type="match status" value="1"/>
</dbReference>
<accession>A0ABZ2PNN1</accession>
<dbReference type="CDD" id="cd03443">
    <property type="entry name" value="PaaI_thioesterase"/>
    <property type="match status" value="1"/>
</dbReference>
<reference evidence="5 6" key="1">
    <citation type="submission" date="2024-03" db="EMBL/GenBank/DDBJ databases">
        <title>Natural products discovery in diverse microorganisms through a two-stage MS feature dereplication strategy.</title>
        <authorList>
            <person name="Zhang R."/>
        </authorList>
    </citation>
    <scope>NUCLEOTIDE SEQUENCE [LARGE SCALE GENOMIC DNA]</scope>
    <source>
        <strain evidence="5 6">18930</strain>
    </source>
</reference>
<evidence type="ECO:0000313" key="6">
    <source>
        <dbReference type="Proteomes" id="UP001432000"/>
    </source>
</evidence>
<sequence length="163" mass="17192">MSDTEGQNTPSTSGDAGTTVTSIPHADPAAMTEICARGFDGAVGLVYTETSADLVRATWEVTPSLHQPAGIMHGGVLCSVVESLASIGASIWLGERGHVVGVNNNTDFLRASRRGRLVAEARPIHRGRTQQLWQVDITNDEGKHVAQGKVRLANIVDTGSLGH</sequence>
<dbReference type="SUPFAM" id="SSF54637">
    <property type="entry name" value="Thioesterase/thiol ester dehydrase-isomerase"/>
    <property type="match status" value="1"/>
</dbReference>
<dbReference type="PANTHER" id="PTHR43240:SF5">
    <property type="entry name" value="1,4-DIHYDROXY-2-NAPHTHOYL-COA THIOESTERASE 1"/>
    <property type="match status" value="1"/>
</dbReference>